<evidence type="ECO:0000313" key="1">
    <source>
        <dbReference type="EMBL" id="HDY58880.1"/>
    </source>
</evidence>
<proteinExistence type="predicted"/>
<comment type="caution">
    <text evidence="1">The sequence shown here is derived from an EMBL/GenBank/DDBJ whole genome shotgun (WGS) entry which is preliminary data.</text>
</comment>
<dbReference type="Gene3D" id="2.180.10.10">
    <property type="entry name" value="RHS repeat-associated core"/>
    <property type="match status" value="1"/>
</dbReference>
<gene>
    <name evidence="1" type="ORF">ENP86_04930</name>
</gene>
<organism evidence="1">
    <name type="scientific">candidate division WOR-3 bacterium</name>
    <dbReference type="NCBI Taxonomy" id="2052148"/>
    <lineage>
        <taxon>Bacteria</taxon>
        <taxon>Bacteria division WOR-3</taxon>
    </lineage>
</organism>
<name>A0A7V0Z597_UNCW3</name>
<accession>A0A7V0Z597</accession>
<dbReference type="AlphaFoldDB" id="A0A7V0Z597"/>
<reference evidence="1" key="1">
    <citation type="journal article" date="2020" name="mSystems">
        <title>Genome- and Community-Level Interaction Insights into Carbon Utilization and Element Cycling Functions of Hydrothermarchaeota in Hydrothermal Sediment.</title>
        <authorList>
            <person name="Zhou Z."/>
            <person name="Liu Y."/>
            <person name="Xu W."/>
            <person name="Pan J."/>
            <person name="Luo Z.H."/>
            <person name="Li M."/>
        </authorList>
    </citation>
    <scope>NUCLEOTIDE SEQUENCE [LARGE SCALE GENOMIC DNA]</scope>
    <source>
        <strain evidence="1">SpSt-258</strain>
    </source>
</reference>
<dbReference type="InterPro" id="IPR022385">
    <property type="entry name" value="Rhs_assc_core"/>
</dbReference>
<sequence length="299" mass="34552">MANLDFAYNASGLRVKKHYSEASPPEGQGELGSLFTEATNDLGIKSRGSDSVYNKGRDIEKIWVKSDNNYFYFAIGQKYLYNESGKLKLFITLDIDTLQNSGRITLPEDTVKKISEFKIRNPKQYQISNDASSKYFENCEFEVCLGFRYSNFGFNQINDAYYPFGEMITGTGNVHGFTGKELDSETGLNYFCQRYYVPQIGRFITLDRWTHLPDDERVFSYAKYLSWNNYQLKCNPQMTKMPKNNSFRRKSYTTSYDSLTNEIISIFSTNPVPDFSDSVIYFRKPKDRNSPVFPLLSSN</sequence>
<dbReference type="NCBIfam" id="TIGR03696">
    <property type="entry name" value="Rhs_assc_core"/>
    <property type="match status" value="1"/>
</dbReference>
<dbReference type="EMBL" id="DSKY01000014">
    <property type="protein sequence ID" value="HDY58880.1"/>
    <property type="molecule type" value="Genomic_DNA"/>
</dbReference>
<protein>
    <submittedName>
        <fullName evidence="1">Uncharacterized protein</fullName>
    </submittedName>
</protein>